<comment type="caution">
    <text evidence="2">The sequence shown here is derived from an EMBL/GenBank/DDBJ whole genome shotgun (WGS) entry which is preliminary data.</text>
</comment>
<name>A0A3P1XE10_ECOLX</name>
<dbReference type="Proteomes" id="UP000271008">
    <property type="component" value="Unassembled WGS sequence"/>
</dbReference>
<accession>A0A3P1XE10</accession>
<gene>
    <name evidence="2" type="ORF">EIA08_31780</name>
</gene>
<dbReference type="InterPro" id="IPR011119">
    <property type="entry name" value="Unchr_helicase_relaxase_TraI"/>
</dbReference>
<keyword evidence="2" id="KW-0547">Nucleotide-binding</keyword>
<keyword evidence="2" id="KW-0067">ATP-binding</keyword>
<feature type="non-terminal residue" evidence="2">
    <location>
        <position position="1"/>
    </location>
</feature>
<dbReference type="GO" id="GO:0004386">
    <property type="term" value="F:helicase activity"/>
    <property type="evidence" value="ECO:0007669"/>
    <property type="project" value="UniProtKB-KW"/>
</dbReference>
<dbReference type="RefSeq" id="WP_186825826.1">
    <property type="nucleotide sequence ID" value="NZ_RQTU01000684.1"/>
</dbReference>
<dbReference type="EMBL" id="RQTU01000684">
    <property type="protein sequence ID" value="RRD56368.1"/>
    <property type="molecule type" value="Genomic_DNA"/>
</dbReference>
<evidence type="ECO:0000313" key="3">
    <source>
        <dbReference type="Proteomes" id="UP000271008"/>
    </source>
</evidence>
<evidence type="ECO:0000313" key="2">
    <source>
        <dbReference type="EMBL" id="RRD56368.1"/>
    </source>
</evidence>
<keyword evidence="2" id="KW-0378">Hydrolase</keyword>
<feature type="domain" description="Uncharacterised" evidence="1">
    <location>
        <begin position="62"/>
        <end position="147"/>
    </location>
</feature>
<proteinExistence type="predicted"/>
<dbReference type="Pfam" id="PF07514">
    <property type="entry name" value="TraI_2"/>
    <property type="match status" value="1"/>
</dbReference>
<reference evidence="2 3" key="1">
    <citation type="submission" date="2018-11" db="EMBL/GenBank/DDBJ databases">
        <title>Enterobacteriaceae from Patient.</title>
        <authorList>
            <person name="Shen C."/>
            <person name="Yang Y."/>
            <person name="Tian G."/>
        </authorList>
    </citation>
    <scope>NUCLEOTIDE SEQUENCE [LARGE SCALE GENOMIC DNA]</scope>
    <source>
        <strain evidence="2 3">GBGD28</strain>
    </source>
</reference>
<dbReference type="Gene3D" id="1.10.3210.40">
    <property type="match status" value="1"/>
</dbReference>
<keyword evidence="2" id="KW-0347">Helicase</keyword>
<dbReference type="AlphaFoldDB" id="A0A3P1XE10"/>
<organism evidence="2 3">
    <name type="scientific">Escherichia coli</name>
    <dbReference type="NCBI Taxonomy" id="562"/>
    <lineage>
        <taxon>Bacteria</taxon>
        <taxon>Pseudomonadati</taxon>
        <taxon>Pseudomonadota</taxon>
        <taxon>Gammaproteobacteria</taxon>
        <taxon>Enterobacterales</taxon>
        <taxon>Enterobacteriaceae</taxon>
        <taxon>Escherichia</taxon>
    </lineage>
</organism>
<feature type="non-terminal residue" evidence="2">
    <location>
        <position position="162"/>
    </location>
</feature>
<sequence length="162" mass="18429">QKYTVPDHPNPEVLKFIEYPTRPTGIQTFNEQSILSLYREKLHSISMMLAISDSDIRDDAYTFTNLVLKPLVEYVRWIHLLPASENHHHNGIGGLLSHSLEVAILSLKNAHHSELRPIGYQDEEVVRRKVYLYAAFICGLVHDAGKVYDLDIVSLNLASPII</sequence>
<protein>
    <submittedName>
        <fullName evidence="2">Helicase</fullName>
    </submittedName>
</protein>
<evidence type="ECO:0000259" key="1">
    <source>
        <dbReference type="Pfam" id="PF07514"/>
    </source>
</evidence>